<comment type="function">
    <text evidence="9">S-adenosyl-L-methionine-dependent 2'-O-ribose methyltransferase that catalyzes the formation of 2'-O-methylguanosine at position 18 (Gm18) in a subset of tRNA. Selectively mediates Gm18 methylation of tRNAGln-TTG/CTG and tRNASer-TGA/GCT. Gm18 modification can enhance the stability of modified tRNAs.</text>
</comment>
<keyword evidence="7" id="KW-0007">Acetylation</keyword>
<dbReference type="Gene3D" id="3.40.50.1010">
    <property type="entry name" value="5'-nuclease"/>
    <property type="match status" value="2"/>
</dbReference>
<organism evidence="16">
    <name type="scientific">Mucor ambiguus</name>
    <dbReference type="NCBI Taxonomy" id="91626"/>
    <lineage>
        <taxon>Eukaryota</taxon>
        <taxon>Fungi</taxon>
        <taxon>Fungi incertae sedis</taxon>
        <taxon>Mucoromycota</taxon>
        <taxon>Mucoromycotina</taxon>
        <taxon>Mucoromycetes</taxon>
        <taxon>Mucorales</taxon>
        <taxon>Mucorineae</taxon>
        <taxon>Mucoraceae</taxon>
        <taxon>Mucor</taxon>
    </lineage>
</organism>
<evidence type="ECO:0000256" key="1">
    <source>
        <dbReference type="ARBA" id="ARBA00022603"/>
    </source>
</evidence>
<dbReference type="GO" id="GO:0004518">
    <property type="term" value="F:nuclease activity"/>
    <property type="evidence" value="ECO:0007669"/>
    <property type="project" value="UniProtKB-KW"/>
</dbReference>
<name>A0A0C9MIF6_9FUNG</name>
<dbReference type="EC" id="2.1.1.34" evidence="10"/>
<dbReference type="Gene3D" id="1.10.150.20">
    <property type="entry name" value="5' to 3' exonuclease, C-terminal subdomain"/>
    <property type="match status" value="1"/>
</dbReference>
<dbReference type="InterPro" id="IPR056921">
    <property type="entry name" value="TARBP1_dom"/>
</dbReference>
<evidence type="ECO:0000256" key="10">
    <source>
        <dbReference type="ARBA" id="ARBA00093594"/>
    </source>
</evidence>
<feature type="region of interest" description="Disordered" evidence="13">
    <location>
        <begin position="453"/>
        <end position="472"/>
    </location>
</feature>
<dbReference type="InterPro" id="IPR006086">
    <property type="entry name" value="XPG-I_dom"/>
</dbReference>
<dbReference type="CDD" id="cd18091">
    <property type="entry name" value="SpoU-like_TRM3-like"/>
    <property type="match status" value="1"/>
</dbReference>
<dbReference type="GO" id="GO:0006281">
    <property type="term" value="P:DNA repair"/>
    <property type="evidence" value="ECO:0007669"/>
    <property type="project" value="UniProtKB-ARBA"/>
</dbReference>
<feature type="domain" description="XPG-I" evidence="14">
    <location>
        <begin position="111"/>
        <end position="181"/>
    </location>
</feature>
<evidence type="ECO:0000259" key="14">
    <source>
        <dbReference type="SMART" id="SM00484"/>
    </source>
</evidence>
<dbReference type="SUPFAM" id="SSF48371">
    <property type="entry name" value="ARM repeat"/>
    <property type="match status" value="1"/>
</dbReference>
<dbReference type="PANTHER" id="PTHR12029">
    <property type="entry name" value="RNA METHYLTRANSFERASE"/>
    <property type="match status" value="1"/>
</dbReference>
<dbReference type="SMART" id="SM00485">
    <property type="entry name" value="XPGN"/>
    <property type="match status" value="1"/>
</dbReference>
<evidence type="ECO:0000256" key="8">
    <source>
        <dbReference type="ARBA" id="ARBA00093266"/>
    </source>
</evidence>
<protein>
    <recommendedName>
        <fullName evidence="11">tRNA (guanosine(18)-2'-O)-methyltransferase TARBP1</fullName>
        <ecNumber evidence="10">2.1.1.34</ecNumber>
    </recommendedName>
    <alternativeName>
        <fullName evidence="12">TAR RNA-binding protein 1</fullName>
    </alternativeName>
</protein>
<keyword evidence="5" id="KW-0378">Hydrolase</keyword>
<dbReference type="PANTHER" id="PTHR12029:SF11">
    <property type="entry name" value="METHYLTRANSFERASE TARBP1-RELATED"/>
    <property type="match status" value="1"/>
</dbReference>
<dbReference type="Pfam" id="PF00867">
    <property type="entry name" value="XPG_I"/>
    <property type="match status" value="1"/>
</dbReference>
<accession>A0A0C9MIF6</accession>
<dbReference type="InterPro" id="IPR044748">
    <property type="entry name" value="Trm3/TARBP1_C"/>
</dbReference>
<keyword evidence="1" id="KW-0489">Methyltransferase</keyword>
<evidence type="ECO:0000256" key="9">
    <source>
        <dbReference type="ARBA" id="ARBA00093361"/>
    </source>
</evidence>
<keyword evidence="3" id="KW-0949">S-adenosyl-L-methionine</keyword>
<feature type="domain" description="XPG N-terminal" evidence="15">
    <location>
        <begin position="1"/>
        <end position="99"/>
    </location>
</feature>
<dbReference type="SUPFAM" id="SSF88723">
    <property type="entry name" value="PIN domain-like"/>
    <property type="match status" value="1"/>
</dbReference>
<evidence type="ECO:0000256" key="11">
    <source>
        <dbReference type="ARBA" id="ARBA00093636"/>
    </source>
</evidence>
<evidence type="ECO:0000256" key="2">
    <source>
        <dbReference type="ARBA" id="ARBA00022679"/>
    </source>
</evidence>
<evidence type="ECO:0000256" key="7">
    <source>
        <dbReference type="ARBA" id="ARBA00022990"/>
    </source>
</evidence>
<dbReference type="InterPro" id="IPR029060">
    <property type="entry name" value="PIN-like_dom_sf"/>
</dbReference>
<dbReference type="Pfam" id="PF00588">
    <property type="entry name" value="SpoU_methylase"/>
    <property type="match status" value="1"/>
</dbReference>
<reference evidence="16" key="1">
    <citation type="submission" date="2014-09" db="EMBL/GenBank/DDBJ databases">
        <title>Draft genome sequence of an oleaginous Mucoromycotina fungus Mucor ambiguus NBRC6742.</title>
        <authorList>
            <person name="Takeda I."/>
            <person name="Yamane N."/>
            <person name="Morita T."/>
            <person name="Tamano K."/>
            <person name="Machida M."/>
            <person name="Baker S."/>
            <person name="Koike H."/>
        </authorList>
    </citation>
    <scope>NUCLEOTIDE SEQUENCE</scope>
    <source>
        <strain evidence="16">NBRC 6742</strain>
    </source>
</reference>
<proteinExistence type="predicted"/>
<gene>
    <name evidence="16" type="ORF">MAM1_0150d06647</name>
</gene>
<dbReference type="GO" id="GO:0030488">
    <property type="term" value="P:tRNA methylation"/>
    <property type="evidence" value="ECO:0007669"/>
    <property type="project" value="InterPro"/>
</dbReference>
<evidence type="ECO:0000256" key="4">
    <source>
        <dbReference type="ARBA" id="ARBA00022722"/>
    </source>
</evidence>
<evidence type="ECO:0000256" key="12">
    <source>
        <dbReference type="ARBA" id="ARBA00093656"/>
    </source>
</evidence>
<dbReference type="PRINTS" id="PR00853">
    <property type="entry name" value="XPGRADSUPER"/>
</dbReference>
<dbReference type="InterPro" id="IPR001537">
    <property type="entry name" value="SpoU_MeTrfase"/>
</dbReference>
<sequence>MGIYKLWAILSAAEKKLTLEELSHETHQKRGTGLRVAIDVALWAFQSRSSVVGDHSEIRALFFRFNKLYELGIRPVFVFDGPSRPDYKRNKFINTKPLETAFRTNLIRMIKFFRFSLWHAYGEAEAECALLQRLGFVDAVYTGDSDVFLFGARRVIRQWPTKRYEAVPVYDMTWICDSTSLDRSDLILIALLHGSDYDTKGTKGIGIHVAAQLAKYQFHRGLFDAIQIAGRAPLDDECVQHLFDDLTYELQHNSTKNMLRKHTGVVLDPKFPDFSIVLDFIHPLTNIEKNDPSIVKAARDLKDNLDTFHEPDWQNLASFAQHTFKWPAEYLLKRFTSLLFPAFMANRMRRRTASRSPILLQSSSQPSNASPQRQTAVDDYFRSSPRRGNADRPSDIVRLTAVKAIPEGNLKQYRVEWDKSCWDHFMALLKPRLDCKAYSTPEETWVLSQRMEIHSEDEPSDEDEVGCSSSQRKSLKKGSFDLVKRQWVDANDVHHKYSSLALEFQAKKRKPSAAKAHTFQNAGHQIRKTTMMDFASVPFQALLIDNAENDQLVHFLQQLDQQYTHATDEKARFGTLQILLPIFKAHMMRLNNAEKEKACIQQYLQPWMQASFSQDSMVATESVGLLEKAVSFLMSRSMILYDTQECFGQTTLVTMLSQLIAAMEAEPDFVDLKPLEFIETSLTTEGRALWDRVIMQQHTSNTSSQPLDLECCLETLNLFVRDVNDNQEILALLKEHGSHSNLEQWMDLIFSVAVGMIPCTDPTIRNKLAHNLLPNLLRWQQNSAQQVDLEKQVNWCQLLWKRTLGIFGLPATNLLRLEIYGLIARFFDFYFGLNDATDEPAVHKDLRFDVDFFHILQSGLRSNDSLARKYSTYILKRIIDFSDKYPCAIPATAAWTPYFTWDSAQSQAYAEHWDDWFLLYDIMHESVIHLVDPVLPRFETLVKANFLDASWWVLLLHRGFQNDIASVKKCLLEFIFSRQDPVVLNQLGVQQAFMFGALFKTVDNTGLFQVPTQGTMVSPFGEHFRSFMLHLINAIQDKQEKIQFLRQLIHHISHVVSSYVPILYTMEALAEAQPTDAWGPEELKSLRVLVDRHRNFNIPATKQFVRKLGIAAVARLGNTATLSFSDIAKTISSLVNEYPVKTNSTEFKLIRHWLEHKISKDQSMNSVLNGLRDRIKTYIYDLKSNDIPEAVLRTQANVLARTSVFVVSTQDCALDTDLVTHLLSEVSANLQDPECDQVKFGRLLTLLNALWENFSSSFVKEIDFLQAIGINKQDTARLLKRMDDRYLNKEEEEPVDDDVMALYISLCEKILLGSETLEETERIELIKQHHDTCLDLLKYRPTTLNVNHEMSKPTYISVLRIVYKAATLFDITDFDCNDALVTLVYGLSMKRTQEALRERTWGDCISRLIKSKWECVETIIQYAIKLKDNGHHDKEFFDPISLYEEAVEQLENSSELCGEAIIRSFGPLLAFPWEKTPDTVERCVDHAIALMKENAFQSKTYPLMIKAFVDVIFQPALLSVPELNQQDGPMKKALNMVIETGQLKPFIMAQTSHLLHQYWSSMTEESNQSLIQYVPEVAKLLVFGPLRDRDDQKIEAALTTKLATPAEILEAEGTAETMLNQNDYLVRVDMNDILLRLDIDNKQHKEFANLLLDQLLQLMNDEVLFEFTYTSTIEHRIKLRVCCSLLLIVDFAQEAKLQHYLDIIFELMRKETVASVRCYVEWALVRIMRRYPQLLSTLFDKIADPNHKPNFVISLITVTFSLCDVLPEDAIQGYFDTVFVRLIPWLITNHFTVRLFSFCSWRRNYNSCIARGFGQQLEDNKYVKSLNTFMETYTDCIKFFDKIQNQFYMSKFDPIQDYNVEFIFRQMMTEFQVIDNEKIGSKAFIRLNAQAPPRCPFENPARKEYYTSADPSEMIGIEEEIENAQAEATASSTADDVYQKKIMPWEMMLETDMDLTKNLHKKNRRSNDLIVVASLIDRLPNLAGLCRTCEIFNASQLVVPTLKIKEDIGFTSISVSSERWMPMIEVAEPDVAAYLQSKKEEGYTLCGLEQTTTSATLGEYEFPEKCVLLLGKERQGVPADLLQMLDVTIEIPQYGITRSLNVHVSGAICIYEYTKQMHWRQQQLLQQQQLGS</sequence>
<dbReference type="InterPro" id="IPR029026">
    <property type="entry name" value="tRNA_m1G_MTases_N"/>
</dbReference>
<dbReference type="EMBL" id="DF836439">
    <property type="protein sequence ID" value="GAN07154.1"/>
    <property type="molecule type" value="Genomic_DNA"/>
</dbReference>
<dbReference type="GO" id="GO:0141100">
    <property type="term" value="F:tRNA (guanine(18)-2'-O)-methyltransferase activity"/>
    <property type="evidence" value="ECO:0007669"/>
    <property type="project" value="UniProtKB-EC"/>
</dbReference>
<dbReference type="SUPFAM" id="SSF75217">
    <property type="entry name" value="alpha/beta knot"/>
    <property type="match status" value="1"/>
</dbReference>
<evidence type="ECO:0000256" key="3">
    <source>
        <dbReference type="ARBA" id="ARBA00022691"/>
    </source>
</evidence>
<keyword evidence="4" id="KW-0540">Nuclease</keyword>
<dbReference type="CDD" id="cd09870">
    <property type="entry name" value="PIN_YEN1"/>
    <property type="match status" value="1"/>
</dbReference>
<evidence type="ECO:0000313" key="16">
    <source>
        <dbReference type="EMBL" id="GAN07154.1"/>
    </source>
</evidence>
<dbReference type="FunFam" id="3.40.1280.10:FF:000010">
    <property type="entry name" value="probable methyltransferase TARBP1"/>
    <property type="match status" value="1"/>
</dbReference>
<feature type="region of interest" description="Disordered" evidence="13">
    <location>
        <begin position="354"/>
        <end position="376"/>
    </location>
</feature>
<dbReference type="InterPro" id="IPR029028">
    <property type="entry name" value="Alpha/beta_knot_MTases"/>
</dbReference>
<dbReference type="SMART" id="SM00484">
    <property type="entry name" value="XPGI"/>
    <property type="match status" value="1"/>
</dbReference>
<dbReference type="InterPro" id="IPR036279">
    <property type="entry name" value="5-3_exonuclease_C_sf"/>
</dbReference>
<comment type="catalytic activity">
    <reaction evidence="8">
        <text>guanosine(18) in tRNA + S-adenosyl-L-methionine = 2'-O-methylguanosine(18) in tRNA + S-adenosyl-L-homocysteine + H(+)</text>
        <dbReference type="Rhea" id="RHEA:20077"/>
        <dbReference type="Rhea" id="RHEA-COMP:10190"/>
        <dbReference type="Rhea" id="RHEA-COMP:10192"/>
        <dbReference type="ChEBI" id="CHEBI:15378"/>
        <dbReference type="ChEBI" id="CHEBI:57856"/>
        <dbReference type="ChEBI" id="CHEBI:59789"/>
        <dbReference type="ChEBI" id="CHEBI:74269"/>
        <dbReference type="ChEBI" id="CHEBI:74445"/>
        <dbReference type="EC" id="2.1.1.34"/>
    </reaction>
    <physiologicalReaction direction="left-to-right" evidence="8">
        <dbReference type="Rhea" id="RHEA:20078"/>
    </physiologicalReaction>
</comment>
<dbReference type="Proteomes" id="UP000053815">
    <property type="component" value="Unassembled WGS sequence"/>
</dbReference>
<dbReference type="Gene3D" id="3.40.1280.10">
    <property type="match status" value="1"/>
</dbReference>
<dbReference type="Pfam" id="PF25050">
    <property type="entry name" value="TARBP1"/>
    <property type="match status" value="1"/>
</dbReference>
<dbReference type="GO" id="GO:0003723">
    <property type="term" value="F:RNA binding"/>
    <property type="evidence" value="ECO:0007669"/>
    <property type="project" value="UniProtKB-KW"/>
</dbReference>
<feature type="compositionally biased region" description="Low complexity" evidence="13">
    <location>
        <begin position="354"/>
        <end position="374"/>
    </location>
</feature>
<dbReference type="InterPro" id="IPR006085">
    <property type="entry name" value="XPG_DNA_repair_N"/>
</dbReference>
<keyword evidence="6" id="KW-0694">RNA-binding</keyword>
<keyword evidence="17" id="KW-1185">Reference proteome</keyword>
<dbReference type="InterPro" id="IPR045330">
    <property type="entry name" value="TRM3/TARBP1"/>
</dbReference>
<evidence type="ECO:0000259" key="15">
    <source>
        <dbReference type="SMART" id="SM00485"/>
    </source>
</evidence>
<evidence type="ECO:0000256" key="6">
    <source>
        <dbReference type="ARBA" id="ARBA00022884"/>
    </source>
</evidence>
<dbReference type="GO" id="GO:0016787">
    <property type="term" value="F:hydrolase activity"/>
    <property type="evidence" value="ECO:0007669"/>
    <property type="project" value="UniProtKB-KW"/>
</dbReference>
<dbReference type="OrthoDB" id="241340at2759"/>
<evidence type="ECO:0000256" key="13">
    <source>
        <dbReference type="SAM" id="MobiDB-lite"/>
    </source>
</evidence>
<dbReference type="InterPro" id="IPR016024">
    <property type="entry name" value="ARM-type_fold"/>
</dbReference>
<evidence type="ECO:0000313" key="17">
    <source>
        <dbReference type="Proteomes" id="UP000053815"/>
    </source>
</evidence>
<evidence type="ECO:0000256" key="5">
    <source>
        <dbReference type="ARBA" id="ARBA00022801"/>
    </source>
</evidence>
<dbReference type="InterPro" id="IPR006084">
    <property type="entry name" value="XPG/Rad2"/>
</dbReference>
<keyword evidence="2" id="KW-0808">Transferase</keyword>
<dbReference type="SUPFAM" id="SSF47807">
    <property type="entry name" value="5' to 3' exonuclease, C-terminal subdomain"/>
    <property type="match status" value="1"/>
</dbReference>
<dbReference type="Pfam" id="PF00752">
    <property type="entry name" value="XPG_N"/>
    <property type="match status" value="1"/>
</dbReference>
<dbReference type="STRING" id="91626.A0A0C9MIF6"/>